<reference evidence="2" key="2">
    <citation type="submission" date="2015-06" db="UniProtKB">
        <authorList>
            <consortium name="EnsemblMetazoa"/>
        </authorList>
    </citation>
    <scope>IDENTIFICATION</scope>
</reference>
<feature type="chain" id="PRO_5004581445" evidence="1">
    <location>
        <begin position="26"/>
        <end position="50"/>
    </location>
</feature>
<dbReference type="HOGENOM" id="CLU_3126913_0_0_1"/>
<dbReference type="Proteomes" id="UP000015104">
    <property type="component" value="Unassembled WGS sequence"/>
</dbReference>
<keyword evidence="3" id="KW-1185">Reference proteome</keyword>
<evidence type="ECO:0000313" key="3">
    <source>
        <dbReference type="Proteomes" id="UP000015104"/>
    </source>
</evidence>
<sequence>MNFVFVYSKLILVSILICAFMSCKSNSDCGDGELCFGAFRGTNGNCVPAF</sequence>
<accession>T1KKV4</accession>
<dbReference type="EMBL" id="CAEY01000199">
    <property type="status" value="NOT_ANNOTATED_CDS"/>
    <property type="molecule type" value="Genomic_DNA"/>
</dbReference>
<dbReference type="EnsemblMetazoa" id="tetur14g00160.1">
    <property type="protein sequence ID" value="tetur14g00160.1"/>
    <property type="gene ID" value="tetur14g00160"/>
</dbReference>
<dbReference type="AlphaFoldDB" id="T1KKV4"/>
<evidence type="ECO:0000256" key="1">
    <source>
        <dbReference type="SAM" id="SignalP"/>
    </source>
</evidence>
<feature type="signal peptide" evidence="1">
    <location>
        <begin position="1"/>
        <end position="25"/>
    </location>
</feature>
<proteinExistence type="predicted"/>
<protein>
    <submittedName>
        <fullName evidence="2">Uncharacterized protein</fullName>
    </submittedName>
</protein>
<organism evidence="2 3">
    <name type="scientific">Tetranychus urticae</name>
    <name type="common">Two-spotted spider mite</name>
    <dbReference type="NCBI Taxonomy" id="32264"/>
    <lineage>
        <taxon>Eukaryota</taxon>
        <taxon>Metazoa</taxon>
        <taxon>Ecdysozoa</taxon>
        <taxon>Arthropoda</taxon>
        <taxon>Chelicerata</taxon>
        <taxon>Arachnida</taxon>
        <taxon>Acari</taxon>
        <taxon>Acariformes</taxon>
        <taxon>Trombidiformes</taxon>
        <taxon>Prostigmata</taxon>
        <taxon>Eleutherengona</taxon>
        <taxon>Raphignathae</taxon>
        <taxon>Tetranychoidea</taxon>
        <taxon>Tetranychidae</taxon>
        <taxon>Tetranychus</taxon>
    </lineage>
</organism>
<reference evidence="3" key="1">
    <citation type="submission" date="2011-08" db="EMBL/GenBank/DDBJ databases">
        <authorList>
            <person name="Rombauts S."/>
        </authorList>
    </citation>
    <scope>NUCLEOTIDE SEQUENCE</scope>
    <source>
        <strain evidence="3">London</strain>
    </source>
</reference>
<name>T1KKV4_TETUR</name>
<keyword evidence="1" id="KW-0732">Signal</keyword>
<evidence type="ECO:0000313" key="2">
    <source>
        <dbReference type="EnsemblMetazoa" id="tetur14g00160.1"/>
    </source>
</evidence>